<dbReference type="GO" id="GO:0004519">
    <property type="term" value="F:endonuclease activity"/>
    <property type="evidence" value="ECO:0007669"/>
    <property type="project" value="UniProtKB-KW"/>
</dbReference>
<organism evidence="6 7">
    <name type="scientific">Blastococcus carthaginiensis</name>
    <dbReference type="NCBI Taxonomy" id="3050034"/>
    <lineage>
        <taxon>Bacteria</taxon>
        <taxon>Bacillati</taxon>
        <taxon>Actinomycetota</taxon>
        <taxon>Actinomycetes</taxon>
        <taxon>Geodermatophilales</taxon>
        <taxon>Geodermatophilaceae</taxon>
        <taxon>Blastococcus</taxon>
    </lineage>
</organism>
<dbReference type="PANTHER" id="PTHR43140">
    <property type="entry name" value="TYPE-1 RESTRICTION ENZYME ECOKI SPECIFICITY PROTEIN"/>
    <property type="match status" value="1"/>
</dbReference>
<dbReference type="RefSeq" id="WP_305998943.1">
    <property type="nucleotide sequence ID" value="NZ_JASNFN010000004.1"/>
</dbReference>
<dbReference type="InterPro" id="IPR044946">
    <property type="entry name" value="Restrct_endonuc_typeI_TRD_sf"/>
</dbReference>
<keyword evidence="2" id="KW-0680">Restriction system</keyword>
<comment type="subunit">
    <text evidence="4">The methyltransferase is composed of M and S polypeptides.</text>
</comment>
<accession>A0ABT9I9K0</accession>
<evidence type="ECO:0000256" key="2">
    <source>
        <dbReference type="ARBA" id="ARBA00022747"/>
    </source>
</evidence>
<reference evidence="7" key="1">
    <citation type="submission" date="2023-05" db="EMBL/GenBank/DDBJ databases">
        <title>Draft genome of Pseudofrankia sp. BMG5.37.</title>
        <authorList>
            <person name="Gtari M."/>
            <person name="Ghodhbane F."/>
            <person name="Sbissi I."/>
        </authorList>
    </citation>
    <scope>NUCLEOTIDE SEQUENCE [LARGE SCALE GENOMIC DNA]</scope>
    <source>
        <strain evidence="7">BMG 814</strain>
    </source>
</reference>
<dbReference type="InterPro" id="IPR000055">
    <property type="entry name" value="Restrct_endonuc_typeI_TRD"/>
</dbReference>
<gene>
    <name evidence="6" type="ORF">QOZ88_06320</name>
</gene>
<dbReference type="EMBL" id="JASNFN010000004">
    <property type="protein sequence ID" value="MDP5182246.1"/>
    <property type="molecule type" value="Genomic_DNA"/>
</dbReference>
<keyword evidence="6" id="KW-0378">Hydrolase</keyword>
<sequence length="427" mass="47830">MNVRYASLVESGTQWLEVIPAHWRVARLYQLATAWTSNVDKHSVEGQSPVRLCNYTDVYKNDAIVQSMEFMRATATTDQIARFRLRRGDTIITKDSETPDDIGIPAYVDYEADDLICGYHLAIIRPNRDLVVPRFLFWAMSAKPTFGQWEVLASGVTRVGIRSTDLTKAAIALPSVPEQKAIADFLDRETVRIDALVKEQEGLVAVLQERRAALIARVLVSGLDSNVPVEPSRVDWLGDLPAHWRTVPTRYLCKITTGSEDSGNAEDDGEYPFFVRGREILRIGHYSFDCEAVMTPGDGQGGTGKVFHYFNGKFEAHQRVYVYKDFKDLLGRYYFYFLSTFLRPVALAGSNTVTMESLRRPVLADFPVALPPVEEQRRIVAYLEEQTDKIDALIAEAEGIVAVAKERRSALVTAAVTGQIDVRGEVA</sequence>
<comment type="caution">
    <text evidence="6">The sequence shown here is derived from an EMBL/GenBank/DDBJ whole genome shotgun (WGS) entry which is preliminary data.</text>
</comment>
<evidence type="ECO:0000256" key="4">
    <source>
        <dbReference type="ARBA" id="ARBA00038652"/>
    </source>
</evidence>
<name>A0ABT9I9K0_9ACTN</name>
<dbReference type="SUPFAM" id="SSF116734">
    <property type="entry name" value="DNA methylase specificity domain"/>
    <property type="match status" value="2"/>
</dbReference>
<protein>
    <submittedName>
        <fullName evidence="6">Restriction endonuclease subunit S</fullName>
        <ecNumber evidence="6">3.1.21.-</ecNumber>
    </submittedName>
</protein>
<dbReference type="Proteomes" id="UP001233673">
    <property type="component" value="Unassembled WGS sequence"/>
</dbReference>
<dbReference type="Gene3D" id="3.90.220.20">
    <property type="entry name" value="DNA methylase specificity domains"/>
    <property type="match status" value="2"/>
</dbReference>
<keyword evidence="6" id="KW-0540">Nuclease</keyword>
<dbReference type="PANTHER" id="PTHR43140:SF1">
    <property type="entry name" value="TYPE I RESTRICTION ENZYME ECOKI SPECIFICITY SUBUNIT"/>
    <property type="match status" value="1"/>
</dbReference>
<dbReference type="Gene3D" id="1.10.287.1120">
    <property type="entry name" value="Bipartite methylase S protein"/>
    <property type="match status" value="1"/>
</dbReference>
<feature type="domain" description="Type I restriction modification DNA specificity" evidence="5">
    <location>
        <begin position="79"/>
        <end position="188"/>
    </location>
</feature>
<feature type="domain" description="Type I restriction modification DNA specificity" evidence="5">
    <location>
        <begin position="244"/>
        <end position="390"/>
    </location>
</feature>
<proteinExistence type="inferred from homology"/>
<dbReference type="GO" id="GO:0016787">
    <property type="term" value="F:hydrolase activity"/>
    <property type="evidence" value="ECO:0007669"/>
    <property type="project" value="UniProtKB-KW"/>
</dbReference>
<comment type="similarity">
    <text evidence="1">Belongs to the type-I restriction system S methylase family.</text>
</comment>
<evidence type="ECO:0000256" key="1">
    <source>
        <dbReference type="ARBA" id="ARBA00010923"/>
    </source>
</evidence>
<evidence type="ECO:0000256" key="3">
    <source>
        <dbReference type="ARBA" id="ARBA00023125"/>
    </source>
</evidence>
<evidence type="ECO:0000313" key="6">
    <source>
        <dbReference type="EMBL" id="MDP5182246.1"/>
    </source>
</evidence>
<dbReference type="Pfam" id="PF01420">
    <property type="entry name" value="Methylase_S"/>
    <property type="match status" value="2"/>
</dbReference>
<keyword evidence="3" id="KW-0238">DNA-binding</keyword>
<keyword evidence="6" id="KW-0255">Endonuclease</keyword>
<dbReference type="InterPro" id="IPR051212">
    <property type="entry name" value="Type-I_RE_S_subunit"/>
</dbReference>
<evidence type="ECO:0000313" key="7">
    <source>
        <dbReference type="Proteomes" id="UP001233673"/>
    </source>
</evidence>
<keyword evidence="7" id="KW-1185">Reference proteome</keyword>
<dbReference type="EC" id="3.1.21.-" evidence="6"/>
<evidence type="ECO:0000259" key="5">
    <source>
        <dbReference type="Pfam" id="PF01420"/>
    </source>
</evidence>